<organism evidence="14 15">
    <name type="scientific">Dillenia turbinata</name>
    <dbReference type="NCBI Taxonomy" id="194707"/>
    <lineage>
        <taxon>Eukaryota</taxon>
        <taxon>Viridiplantae</taxon>
        <taxon>Streptophyta</taxon>
        <taxon>Embryophyta</taxon>
        <taxon>Tracheophyta</taxon>
        <taxon>Spermatophyta</taxon>
        <taxon>Magnoliopsida</taxon>
        <taxon>eudicotyledons</taxon>
        <taxon>Gunneridae</taxon>
        <taxon>Pentapetalae</taxon>
        <taxon>Dilleniales</taxon>
        <taxon>Dilleniaceae</taxon>
        <taxon>Dillenia</taxon>
    </lineage>
</organism>
<dbReference type="Gene3D" id="3.30.40.10">
    <property type="entry name" value="Zinc/RING finger domain, C3HC4 (zinc finger)"/>
    <property type="match status" value="2"/>
</dbReference>
<feature type="domain" description="BRCT" evidence="12">
    <location>
        <begin position="798"/>
        <end position="874"/>
    </location>
</feature>
<dbReference type="InterPro" id="IPR031099">
    <property type="entry name" value="BRCA1-associated"/>
</dbReference>
<feature type="compositionally biased region" description="Basic and acidic residues" evidence="10">
    <location>
        <begin position="436"/>
        <end position="446"/>
    </location>
</feature>
<dbReference type="InterPro" id="IPR013083">
    <property type="entry name" value="Znf_RING/FYVE/PHD"/>
</dbReference>
<keyword evidence="6" id="KW-0862">Zinc</keyword>
<dbReference type="Pfam" id="PF00533">
    <property type="entry name" value="BRCT"/>
    <property type="match status" value="1"/>
</dbReference>
<evidence type="ECO:0000259" key="11">
    <source>
        <dbReference type="PROSITE" id="PS50089"/>
    </source>
</evidence>
<dbReference type="FunFam" id="3.40.50.10190:FF:000006">
    <property type="entry name" value="Breast cancer type 1 susceptibility protein homolog"/>
    <property type="match status" value="1"/>
</dbReference>
<evidence type="ECO:0000256" key="10">
    <source>
        <dbReference type="SAM" id="MobiDB-lite"/>
    </source>
</evidence>
<dbReference type="EMBL" id="JBAMMX010000023">
    <property type="protein sequence ID" value="KAK6917118.1"/>
    <property type="molecule type" value="Genomic_DNA"/>
</dbReference>
<evidence type="ECO:0000256" key="3">
    <source>
        <dbReference type="ARBA" id="ARBA00022737"/>
    </source>
</evidence>
<dbReference type="InterPro" id="IPR034732">
    <property type="entry name" value="EPHD"/>
</dbReference>
<feature type="region of interest" description="Disordered" evidence="10">
    <location>
        <begin position="231"/>
        <end position="251"/>
    </location>
</feature>
<feature type="compositionally biased region" description="Basic and acidic residues" evidence="10">
    <location>
        <begin position="539"/>
        <end position="551"/>
    </location>
</feature>
<keyword evidence="15" id="KW-1185">Reference proteome</keyword>
<feature type="compositionally biased region" description="Polar residues" evidence="10">
    <location>
        <begin position="448"/>
        <end position="464"/>
    </location>
</feature>
<feature type="domain" description="PHD-type" evidence="13">
    <location>
        <begin position="620"/>
        <end position="739"/>
    </location>
</feature>
<evidence type="ECO:0000256" key="8">
    <source>
        <dbReference type="ARBA" id="ARBA00023242"/>
    </source>
</evidence>
<feature type="domain" description="RING-type" evidence="11">
    <location>
        <begin position="16"/>
        <end position="54"/>
    </location>
</feature>
<dbReference type="InterPro" id="IPR001357">
    <property type="entry name" value="BRCT_dom"/>
</dbReference>
<evidence type="ECO:0008006" key="16">
    <source>
        <dbReference type="Google" id="ProtNLM"/>
    </source>
</evidence>
<dbReference type="GO" id="GO:0004842">
    <property type="term" value="F:ubiquitin-protein transferase activity"/>
    <property type="evidence" value="ECO:0007669"/>
    <property type="project" value="TreeGrafter"/>
</dbReference>
<dbReference type="FunFam" id="3.30.40.10:FF:000352">
    <property type="entry name" value="Breast cancer associated RING 1"/>
    <property type="match status" value="1"/>
</dbReference>
<keyword evidence="2" id="KW-0479">Metal-binding</keyword>
<accession>A0AAN8Z1B8</accession>
<dbReference type="Pfam" id="PF13771">
    <property type="entry name" value="zf-HC5HC2H"/>
    <property type="match status" value="1"/>
</dbReference>
<dbReference type="SUPFAM" id="SSF57850">
    <property type="entry name" value="RING/U-box"/>
    <property type="match status" value="1"/>
</dbReference>
<evidence type="ECO:0000256" key="6">
    <source>
        <dbReference type="ARBA" id="ARBA00022833"/>
    </source>
</evidence>
<gene>
    <name evidence="14" type="ORF">RJ641_017869</name>
</gene>
<evidence type="ECO:0000259" key="13">
    <source>
        <dbReference type="PROSITE" id="PS51805"/>
    </source>
</evidence>
<feature type="compositionally biased region" description="Basic residues" evidence="10">
    <location>
        <begin position="355"/>
        <end position="378"/>
    </location>
</feature>
<evidence type="ECO:0000256" key="2">
    <source>
        <dbReference type="ARBA" id="ARBA00022723"/>
    </source>
</evidence>
<feature type="region of interest" description="Disordered" evidence="10">
    <location>
        <begin position="336"/>
        <end position="402"/>
    </location>
</feature>
<feature type="compositionally biased region" description="Basic and acidic residues" evidence="10">
    <location>
        <begin position="97"/>
        <end position="109"/>
    </location>
</feature>
<feature type="region of interest" description="Disordered" evidence="10">
    <location>
        <begin position="745"/>
        <end position="785"/>
    </location>
</feature>
<protein>
    <recommendedName>
        <fullName evidence="16">RING-type E3 ubiquitin transferase BRCA1</fullName>
    </recommendedName>
</protein>
<dbReference type="CDD" id="cd17734">
    <property type="entry name" value="BRCT_Bard1_rpt1"/>
    <property type="match status" value="1"/>
</dbReference>
<reference evidence="14 15" key="1">
    <citation type="submission" date="2023-12" db="EMBL/GenBank/DDBJ databases">
        <title>A high-quality genome assembly for Dillenia turbinata (Dilleniales).</title>
        <authorList>
            <person name="Chanderbali A."/>
        </authorList>
    </citation>
    <scope>NUCLEOTIDE SEQUENCE [LARGE SCALE GENOMIC DNA]</scope>
    <source>
        <strain evidence="14">LSX21</strain>
        <tissue evidence="14">Leaf</tissue>
    </source>
</reference>
<evidence type="ECO:0000256" key="7">
    <source>
        <dbReference type="ARBA" id="ARBA00023204"/>
    </source>
</evidence>
<dbReference type="PROSITE" id="PS00518">
    <property type="entry name" value="ZF_RING_1"/>
    <property type="match status" value="1"/>
</dbReference>
<keyword evidence="4" id="KW-0227">DNA damage</keyword>
<dbReference type="PROSITE" id="PS51805">
    <property type="entry name" value="EPHD"/>
    <property type="match status" value="1"/>
</dbReference>
<sequence>MADPSHLEKMGRELKCPICLSLLNSAVSLPCNHVFCNSCIQKSMKSASDCPVCKVPYRRREIHPALHMDNLVNIYKNMEIASGINIFVTQNSPPTKLSDEGTEAKDNSGYHRLGTDGQGSRRSLKNKKEDSALDPVKPSFPTKKRVQVPQPLSETPELSRKIRDKTHERAKYEINNVSTVQCEKLTAQTLGKKEEVVFKPFFWLRDDDTDKEKSSQEADGDEVMETPVLDAPNFSDIKDSDDEGPSINTKDEMQNKSIDADIFDSEFFEWTQRPCSPELCSSPVKVQVANIREAVEFRGHEYQVASVGIAMEEQVKLDGTSSAKSSYETCIAELEQQHAASPRTVNDNREEGTKRLNKRGKKMSGRVQKKAKKCRNLHANHSGSSKEVPSLMYQKESHDSGNSLELGKACILSKSDGEMFDENPTDQLKESKLLVEGDSSHPDKSPMENLSTQPGKGSTKTLKSSRYGRGSRTCPVRSNKQKLDSPTSCMLGGASEIQGLSNKDLMPCSSFLLVGQHGSSDTMKRRNKQARGSPSLPDFKSDKESRFAKKLKGQRDNTVEKCLFKSIEDDEAAADRLETPVTPKLLNGQVLDDIKLAQTERAFSNMDGEILRKCETIPKKVECAFCHSTEDSEATGEMVHYFNGKPVATDFDRSSIIHSHKNCTEWAPNVFFENDTTINLEAELARSRRIKCSLCGNKGAALGCYEKSCRKSFHIPCAKSVPECRWDTENFVILCPLHPNSPLPCESPGSQKKKSSSNGQSPVPRSQVKVSHKINPHWKGNSGSSDKMNLCCSGLLPTEKETVAEFGRISGVTVLKNWSSDVTHVIASVDANGACRRTLKVLMGILEGKWILSIDWIKACMKAMEPVDEEQYEIKLDIHGNRDGPRLGRLRILNKGPKLFDSLKFYFSGDFLPSYKKCLQDLIIAAGGTILHRKPISEDKEDHQSGSSKLGALIIYSLELADQSEVNKKNMIVKRRRSVAEALAKETGSQIASNLWILNSIAACKLQTL</sequence>
<dbReference type="Pfam" id="PF13923">
    <property type="entry name" value="zf-C3HC4_2"/>
    <property type="match status" value="1"/>
</dbReference>
<dbReference type="CDD" id="cd15571">
    <property type="entry name" value="ePHD"/>
    <property type="match status" value="1"/>
</dbReference>
<feature type="region of interest" description="Disordered" evidence="10">
    <location>
        <begin position="93"/>
        <end position="164"/>
    </location>
</feature>
<evidence type="ECO:0000259" key="12">
    <source>
        <dbReference type="PROSITE" id="PS50172"/>
    </source>
</evidence>
<dbReference type="GO" id="GO:0000724">
    <property type="term" value="P:double-strand break repair via homologous recombination"/>
    <property type="evidence" value="ECO:0007669"/>
    <property type="project" value="TreeGrafter"/>
</dbReference>
<evidence type="ECO:0000256" key="5">
    <source>
        <dbReference type="ARBA" id="ARBA00022771"/>
    </source>
</evidence>
<dbReference type="FunFam" id="3.30.40.10:FF:000310">
    <property type="entry name" value="Breast cancer associated RING 1"/>
    <property type="match status" value="1"/>
</dbReference>
<dbReference type="PROSITE" id="PS50172">
    <property type="entry name" value="BRCT"/>
    <property type="match status" value="2"/>
</dbReference>
<feature type="domain" description="BRCT" evidence="12">
    <location>
        <begin position="895"/>
        <end position="1009"/>
    </location>
</feature>
<dbReference type="SMART" id="SM00184">
    <property type="entry name" value="RING"/>
    <property type="match status" value="2"/>
</dbReference>
<comment type="subcellular location">
    <subcellularLocation>
        <location evidence="1">Nucleus</location>
    </subcellularLocation>
</comment>
<dbReference type="Proteomes" id="UP001370490">
    <property type="component" value="Unassembled WGS sequence"/>
</dbReference>
<dbReference type="InterPro" id="IPR017907">
    <property type="entry name" value="Znf_RING_CS"/>
</dbReference>
<feature type="region of interest" description="Disordered" evidence="10">
    <location>
        <begin position="517"/>
        <end position="551"/>
    </location>
</feature>
<keyword evidence="5 9" id="KW-0863">Zinc-finger</keyword>
<name>A0AAN8Z1B8_9MAGN</name>
<dbReference type="GO" id="GO:0005634">
    <property type="term" value="C:nucleus"/>
    <property type="evidence" value="ECO:0007669"/>
    <property type="project" value="UniProtKB-SubCell"/>
</dbReference>
<dbReference type="InterPro" id="IPR001841">
    <property type="entry name" value="Znf_RING"/>
</dbReference>
<evidence type="ECO:0000256" key="4">
    <source>
        <dbReference type="ARBA" id="ARBA00022763"/>
    </source>
</evidence>
<dbReference type="GO" id="GO:0008270">
    <property type="term" value="F:zinc ion binding"/>
    <property type="evidence" value="ECO:0007669"/>
    <property type="project" value="UniProtKB-KW"/>
</dbReference>
<dbReference type="SMART" id="SM00292">
    <property type="entry name" value="BRCT"/>
    <property type="match status" value="2"/>
</dbReference>
<proteinExistence type="predicted"/>
<keyword evidence="7" id="KW-0234">DNA repair</keyword>
<keyword evidence="3" id="KW-0677">Repeat</keyword>
<dbReference type="PROSITE" id="PS50089">
    <property type="entry name" value="ZF_RING_2"/>
    <property type="match status" value="1"/>
</dbReference>
<dbReference type="InterPro" id="IPR036420">
    <property type="entry name" value="BRCT_dom_sf"/>
</dbReference>
<evidence type="ECO:0000256" key="1">
    <source>
        <dbReference type="ARBA" id="ARBA00004123"/>
    </source>
</evidence>
<feature type="region of interest" description="Disordered" evidence="10">
    <location>
        <begin position="436"/>
        <end position="487"/>
    </location>
</feature>
<dbReference type="PANTHER" id="PTHR13763:SF0">
    <property type="entry name" value="BREAST CANCER TYPE 1 SUSCEPTIBILITY PROTEIN"/>
    <property type="match status" value="1"/>
</dbReference>
<evidence type="ECO:0000313" key="15">
    <source>
        <dbReference type="Proteomes" id="UP001370490"/>
    </source>
</evidence>
<dbReference type="AlphaFoldDB" id="A0AAN8Z1B8"/>
<dbReference type="PANTHER" id="PTHR13763">
    <property type="entry name" value="BREAST CANCER TYPE 1 SUSCEPTIBILITY PROTEIN BRCA1"/>
    <property type="match status" value="1"/>
</dbReference>
<dbReference type="SUPFAM" id="SSF52113">
    <property type="entry name" value="BRCT domain"/>
    <property type="match status" value="2"/>
</dbReference>
<evidence type="ECO:0000256" key="9">
    <source>
        <dbReference type="PROSITE-ProRule" id="PRU00175"/>
    </source>
</evidence>
<dbReference type="GO" id="GO:0045944">
    <property type="term" value="P:positive regulation of transcription by RNA polymerase II"/>
    <property type="evidence" value="ECO:0007669"/>
    <property type="project" value="TreeGrafter"/>
</dbReference>
<evidence type="ECO:0000313" key="14">
    <source>
        <dbReference type="EMBL" id="KAK6917118.1"/>
    </source>
</evidence>
<comment type="caution">
    <text evidence="14">The sequence shown here is derived from an EMBL/GenBank/DDBJ whole genome shotgun (WGS) entry which is preliminary data.</text>
</comment>
<dbReference type="Gene3D" id="3.40.50.10190">
    <property type="entry name" value="BRCT domain"/>
    <property type="match status" value="2"/>
</dbReference>
<keyword evidence="8" id="KW-0539">Nucleus</keyword>